<comment type="caution">
    <text evidence="2">The sequence shown here is derived from an EMBL/GenBank/DDBJ whole genome shotgun (WGS) entry which is preliminary data.</text>
</comment>
<dbReference type="Pfam" id="PF00106">
    <property type="entry name" value="adh_short"/>
    <property type="match status" value="1"/>
</dbReference>
<gene>
    <name evidence="2" type="ORF">OHK93_008596</name>
</gene>
<dbReference type="InterPro" id="IPR002347">
    <property type="entry name" value="SDR_fam"/>
</dbReference>
<keyword evidence="3" id="KW-1185">Reference proteome</keyword>
<name>A0AA43TV88_9LECA</name>
<dbReference type="PANTHER" id="PTHR43157:SF31">
    <property type="entry name" value="PHOSPHATIDYLINOSITOL-GLYCAN BIOSYNTHESIS CLASS F PROTEIN"/>
    <property type="match status" value="1"/>
</dbReference>
<evidence type="ECO:0000256" key="1">
    <source>
        <dbReference type="ARBA" id="ARBA00023002"/>
    </source>
</evidence>
<organism evidence="2 3">
    <name type="scientific">Ramalina farinacea</name>
    <dbReference type="NCBI Taxonomy" id="258253"/>
    <lineage>
        <taxon>Eukaryota</taxon>
        <taxon>Fungi</taxon>
        <taxon>Dikarya</taxon>
        <taxon>Ascomycota</taxon>
        <taxon>Pezizomycotina</taxon>
        <taxon>Lecanoromycetes</taxon>
        <taxon>OSLEUM clade</taxon>
        <taxon>Lecanoromycetidae</taxon>
        <taxon>Lecanorales</taxon>
        <taxon>Lecanorineae</taxon>
        <taxon>Ramalinaceae</taxon>
        <taxon>Ramalina</taxon>
    </lineage>
</organism>
<proteinExistence type="predicted"/>
<evidence type="ECO:0008006" key="4">
    <source>
        <dbReference type="Google" id="ProtNLM"/>
    </source>
</evidence>
<accession>A0AA43TV88</accession>
<dbReference type="Proteomes" id="UP001161017">
    <property type="component" value="Unassembled WGS sequence"/>
</dbReference>
<dbReference type="EMBL" id="JAPUFD010000009">
    <property type="protein sequence ID" value="MDI1489318.1"/>
    <property type="molecule type" value="Genomic_DNA"/>
</dbReference>
<protein>
    <recommendedName>
        <fullName evidence="4">NAD(P)-binding protein</fullName>
    </recommendedName>
</protein>
<sequence>MSGPPPLSFLYSQLVFTPPKPTQKYTDQTVMVTGSNIGLGLEAARWFVKLDAAKVILAVRTIEKGEEAKRDIEASTKRTGVVEVWSLDLSSYESVKQCAKKAEGLERLDVLVENAGILTWQFKMMEDNESHITTNVVSPLLHAVLSLPKLRETSVKFNTVPKLVFTESFTHWMAKFNERKEANILESLADEKKADMADRYNVSKLLGMYSVRKLAELETASKKAGKVVINFLNPGWVVTNVIKEYKGLDWLTFVISRSIFARSTEVGSRTIVNAAEAGEDSHGQYLNDCRPGA</sequence>
<dbReference type="PRINTS" id="PR00081">
    <property type="entry name" value="GDHRDH"/>
</dbReference>
<evidence type="ECO:0000313" key="2">
    <source>
        <dbReference type="EMBL" id="MDI1489318.1"/>
    </source>
</evidence>
<keyword evidence="1" id="KW-0560">Oxidoreductase</keyword>
<dbReference type="InterPro" id="IPR036291">
    <property type="entry name" value="NAD(P)-bd_dom_sf"/>
</dbReference>
<dbReference type="AlphaFoldDB" id="A0AA43TV88"/>
<dbReference type="GO" id="GO:0016491">
    <property type="term" value="F:oxidoreductase activity"/>
    <property type="evidence" value="ECO:0007669"/>
    <property type="project" value="UniProtKB-KW"/>
</dbReference>
<dbReference type="PANTHER" id="PTHR43157">
    <property type="entry name" value="PHOSPHATIDYLINOSITOL-GLYCAN BIOSYNTHESIS CLASS F PROTEIN-RELATED"/>
    <property type="match status" value="1"/>
</dbReference>
<reference evidence="2" key="1">
    <citation type="journal article" date="2023" name="Genome Biol. Evol.">
        <title>First Whole Genome Sequence and Flow Cytometry Genome Size Data for the Lichen-Forming Fungus Ramalina farinacea (Ascomycota).</title>
        <authorList>
            <person name="Llewellyn T."/>
            <person name="Mian S."/>
            <person name="Hill R."/>
            <person name="Leitch I.J."/>
            <person name="Gaya E."/>
        </authorList>
    </citation>
    <scope>NUCLEOTIDE SEQUENCE</scope>
    <source>
        <strain evidence="2">LIQ254RAFAR</strain>
    </source>
</reference>
<dbReference type="Gene3D" id="3.40.50.720">
    <property type="entry name" value="NAD(P)-binding Rossmann-like Domain"/>
    <property type="match status" value="1"/>
</dbReference>
<evidence type="ECO:0000313" key="3">
    <source>
        <dbReference type="Proteomes" id="UP001161017"/>
    </source>
</evidence>
<dbReference type="SUPFAM" id="SSF51735">
    <property type="entry name" value="NAD(P)-binding Rossmann-fold domains"/>
    <property type="match status" value="1"/>
</dbReference>